<organism evidence="1">
    <name type="scientific">uncultured Thermomicrobiales bacterium</name>
    <dbReference type="NCBI Taxonomy" id="1645740"/>
    <lineage>
        <taxon>Bacteria</taxon>
        <taxon>Pseudomonadati</taxon>
        <taxon>Thermomicrobiota</taxon>
        <taxon>Thermomicrobia</taxon>
        <taxon>Thermomicrobiales</taxon>
        <taxon>environmental samples</taxon>
    </lineage>
</organism>
<accession>A0A6J4V4D6</accession>
<dbReference type="AlphaFoldDB" id="A0A6J4V4D6"/>
<evidence type="ECO:0000313" key="1">
    <source>
        <dbReference type="EMBL" id="CAA9568170.1"/>
    </source>
</evidence>
<feature type="non-terminal residue" evidence="1">
    <location>
        <position position="34"/>
    </location>
</feature>
<reference evidence="1" key="1">
    <citation type="submission" date="2020-02" db="EMBL/GenBank/DDBJ databases">
        <authorList>
            <person name="Meier V. D."/>
        </authorList>
    </citation>
    <scope>NUCLEOTIDE SEQUENCE</scope>
    <source>
        <strain evidence="1">AVDCRST_MAG19</strain>
    </source>
</reference>
<feature type="non-terminal residue" evidence="1">
    <location>
        <position position="1"/>
    </location>
</feature>
<proteinExistence type="predicted"/>
<name>A0A6J4V4D6_9BACT</name>
<gene>
    <name evidence="1" type="ORF">AVDCRST_MAG19-2489</name>
</gene>
<sequence length="34" mass="3817">ERASEGDAVRRYRRARSGILDGRHPVGGACHRRV</sequence>
<protein>
    <submittedName>
        <fullName evidence="1">Uncharacterized protein</fullName>
    </submittedName>
</protein>
<dbReference type="EMBL" id="CADCWL010000120">
    <property type="protein sequence ID" value="CAA9568170.1"/>
    <property type="molecule type" value="Genomic_DNA"/>
</dbReference>